<dbReference type="EMBL" id="JAQIIO010000001">
    <property type="protein sequence ID" value="MDA5093001.1"/>
    <property type="molecule type" value="Genomic_DNA"/>
</dbReference>
<accession>A0ABT4VXK9</accession>
<protein>
    <recommendedName>
        <fullName evidence="3">Capsule polysaccharide biosynthesis protein</fullName>
    </recommendedName>
</protein>
<gene>
    <name evidence="1" type="ORF">O2N63_02780</name>
</gene>
<comment type="caution">
    <text evidence="1">The sequence shown here is derived from an EMBL/GenBank/DDBJ whole genome shotgun (WGS) entry which is preliminary data.</text>
</comment>
<organism evidence="1 2">
    <name type="scientific">Aliiroseovarius salicola</name>
    <dbReference type="NCBI Taxonomy" id="3009082"/>
    <lineage>
        <taxon>Bacteria</taxon>
        <taxon>Pseudomonadati</taxon>
        <taxon>Pseudomonadota</taxon>
        <taxon>Alphaproteobacteria</taxon>
        <taxon>Rhodobacterales</taxon>
        <taxon>Paracoccaceae</taxon>
        <taxon>Aliiroseovarius</taxon>
    </lineage>
</organism>
<dbReference type="RefSeq" id="WP_271052587.1">
    <property type="nucleotide sequence ID" value="NZ_JAQIIO010000001.1"/>
</dbReference>
<evidence type="ECO:0008006" key="3">
    <source>
        <dbReference type="Google" id="ProtNLM"/>
    </source>
</evidence>
<name>A0ABT4VXK9_9RHOB</name>
<evidence type="ECO:0000313" key="2">
    <source>
        <dbReference type="Proteomes" id="UP001528040"/>
    </source>
</evidence>
<sequence length="310" mass="35516">MAGSSAHKKILRIYLSDRRLAQARAGHFHMIDRIRETLEARGFRVELRSNQGHERIKSTARAGYALFHMEDPLHDRGLTLRLSYIFPFWRLEKSGKRWEFDVARKTYNPAEIDTDLASAWAKRWRGYLFKGLANEPRRDGPIYIALQGRLTQHRSFQSMSPVEMVKATCQAYPTTPILIGLHPNETYSDQEMTALHDVCADRPDVSIQTGGMEDALKTCRFVVTQNSSAALMGFFFHKPAVLFGLIDFHHIGLKVRDMGSKAALLAAPDHTPDFDSYLYWFTMENAIKADAPDIHERIADRLIEHGWQLE</sequence>
<reference evidence="1 2" key="1">
    <citation type="submission" date="2023-01" db="EMBL/GenBank/DDBJ databases">
        <authorList>
            <person name="Yoon J.-W."/>
        </authorList>
    </citation>
    <scope>NUCLEOTIDE SEQUENCE [LARGE SCALE GENOMIC DNA]</scope>
    <source>
        <strain evidence="1 2">KMU-50</strain>
    </source>
</reference>
<proteinExistence type="predicted"/>
<evidence type="ECO:0000313" key="1">
    <source>
        <dbReference type="EMBL" id="MDA5093001.1"/>
    </source>
</evidence>
<keyword evidence="2" id="KW-1185">Reference proteome</keyword>
<dbReference type="Proteomes" id="UP001528040">
    <property type="component" value="Unassembled WGS sequence"/>
</dbReference>